<organism evidence="2 3">
    <name type="scientific">Pseudonocardia humida</name>
    <dbReference type="NCBI Taxonomy" id="2800819"/>
    <lineage>
        <taxon>Bacteria</taxon>
        <taxon>Bacillati</taxon>
        <taxon>Actinomycetota</taxon>
        <taxon>Actinomycetes</taxon>
        <taxon>Pseudonocardiales</taxon>
        <taxon>Pseudonocardiaceae</taxon>
        <taxon>Pseudonocardia</taxon>
    </lineage>
</organism>
<dbReference type="Proteomes" id="UP001165283">
    <property type="component" value="Unassembled WGS sequence"/>
</dbReference>
<evidence type="ECO:0000313" key="3">
    <source>
        <dbReference type="Proteomes" id="UP001165283"/>
    </source>
</evidence>
<dbReference type="SUPFAM" id="SSF53328">
    <property type="entry name" value="Formyltransferase"/>
    <property type="match status" value="1"/>
</dbReference>
<reference evidence="2" key="1">
    <citation type="submission" date="2021-04" db="EMBL/GenBank/DDBJ databases">
        <title>Pseudonocardia sp. nov., isolated from sandy soil of mangrove forest.</title>
        <authorList>
            <person name="Zan Z."/>
            <person name="Huang R."/>
            <person name="Liu W."/>
        </authorList>
    </citation>
    <scope>NUCLEOTIDE SEQUENCE</scope>
    <source>
        <strain evidence="2">S2-4</strain>
    </source>
</reference>
<accession>A0ABT0ZSF7</accession>
<dbReference type="InterPro" id="IPR001753">
    <property type="entry name" value="Enoyl-CoA_hydra/iso"/>
</dbReference>
<comment type="caution">
    <text evidence="2">The sequence shown here is derived from an EMBL/GenBank/DDBJ whole genome shotgun (WGS) entry which is preliminary data.</text>
</comment>
<dbReference type="Pfam" id="PF02911">
    <property type="entry name" value="Formyl_trans_C"/>
    <property type="match status" value="1"/>
</dbReference>
<dbReference type="PANTHER" id="PTHR43388:SF1">
    <property type="entry name" value="HYDROGENASE MATURATION FACTOR HOXX"/>
    <property type="match status" value="1"/>
</dbReference>
<dbReference type="SUPFAM" id="SSF50486">
    <property type="entry name" value="FMT C-terminal domain-like"/>
    <property type="match status" value="1"/>
</dbReference>
<dbReference type="Pfam" id="PF00378">
    <property type="entry name" value="ECH_1"/>
    <property type="match status" value="1"/>
</dbReference>
<keyword evidence="2" id="KW-0808">Transferase</keyword>
<evidence type="ECO:0000313" key="2">
    <source>
        <dbReference type="EMBL" id="MCO1653662.1"/>
    </source>
</evidence>
<dbReference type="InterPro" id="IPR029045">
    <property type="entry name" value="ClpP/crotonase-like_dom_sf"/>
</dbReference>
<keyword evidence="3" id="KW-1185">Reference proteome</keyword>
<dbReference type="CDD" id="cd06558">
    <property type="entry name" value="crotonase-like"/>
    <property type="match status" value="1"/>
</dbReference>
<dbReference type="SUPFAM" id="SSF52096">
    <property type="entry name" value="ClpP/crotonase"/>
    <property type="match status" value="1"/>
</dbReference>
<dbReference type="EMBL" id="JAGSOV010000005">
    <property type="protein sequence ID" value="MCO1653662.1"/>
    <property type="molecule type" value="Genomic_DNA"/>
</dbReference>
<evidence type="ECO:0000259" key="1">
    <source>
        <dbReference type="Pfam" id="PF02911"/>
    </source>
</evidence>
<dbReference type="InterPro" id="IPR011034">
    <property type="entry name" value="Formyl_transferase-like_C_sf"/>
</dbReference>
<dbReference type="PIRSF" id="PIRSF006787">
    <property type="entry name" value="Hydrgn_mat_HoxX"/>
    <property type="match status" value="1"/>
</dbReference>
<name>A0ABT0ZSF7_9PSEU</name>
<proteinExistence type="predicted"/>
<dbReference type="Gene3D" id="3.90.226.10">
    <property type="entry name" value="2-enoyl-CoA Hydratase, Chain A, domain 1"/>
    <property type="match status" value="1"/>
</dbReference>
<dbReference type="InterPro" id="IPR009188">
    <property type="entry name" value="NiFe-hyd_mat_HypX/HoxX"/>
</dbReference>
<protein>
    <submittedName>
        <fullName evidence="2">Formyl transferase</fullName>
    </submittedName>
</protein>
<dbReference type="GO" id="GO:0016740">
    <property type="term" value="F:transferase activity"/>
    <property type="evidence" value="ECO:0007669"/>
    <property type="project" value="UniProtKB-KW"/>
</dbReference>
<sequence>MLLCSAFNGLSQRVWTELRRDGHHVVVQTADSDDAVRAAVARARPELVLCPFLKERVPEDVWRRHPTVIIHPGPIGDRGPSSLDWAIAEGADRWGVTALSAIDEMDGGPVWGTRTFAVDTADPPRKSSLYGGAVTDAAAALAREVVEKAADPAFTPLPLADHAPGAARGRLRPLMTQVERAFSWEDPTADVLRRIRAADGFPGVRTTLAGLDVSVYDAHPDPHYGAAPRVRPGEISLCQNGAVLVHTGDGALWVGHVRVRGGGSTPSVKLPATTALGARVAHLPRRHEPFPGRPGQSSWSGYREIGYDRVGPVGVVSFDFHNGAMSTAQCERLTAALRYAAGQDTAVLLLQGGDSFSNGVHLNAIEASPRPGPEAWRNINAVDDACAAVLDCTRQLVVAAVGGNAGAGGVMFALGADIVLARESVVLNPHYKSMGLFGSEYWTYTLPRRVGSATATRLTEQCLPIGTAEAAEIGLVDEVLPGTRAEFEAAVLHRAVELACGADRVRLLADKVHRRESDERHRPLAAYRHHELAAMSLDIFENRNGFDELRHAFVTKQPSGRPAAAARAHLLPALVPA</sequence>
<gene>
    <name evidence="2" type="ORF">KDL28_01195</name>
</gene>
<dbReference type="InterPro" id="IPR005793">
    <property type="entry name" value="Formyl_trans_C"/>
</dbReference>
<feature type="domain" description="Formyl transferase C-terminal" evidence="1">
    <location>
        <begin position="176"/>
        <end position="262"/>
    </location>
</feature>
<dbReference type="InterPro" id="IPR047180">
    <property type="entry name" value="HoxX-like"/>
</dbReference>
<dbReference type="PANTHER" id="PTHR43388">
    <property type="entry name" value="HYDROGENASE MATURATION FACTOR HOXX"/>
    <property type="match status" value="1"/>
</dbReference>
<dbReference type="InterPro" id="IPR036477">
    <property type="entry name" value="Formyl_transf_N_sf"/>
</dbReference>
<dbReference type="Gene3D" id="3.40.50.12230">
    <property type="match status" value="1"/>
</dbReference>